<feature type="domain" description="GGDEF" evidence="3">
    <location>
        <begin position="300"/>
        <end position="434"/>
    </location>
</feature>
<dbReference type="PANTHER" id="PTHR45138:SF9">
    <property type="entry name" value="DIGUANYLATE CYCLASE DGCM-RELATED"/>
    <property type="match status" value="1"/>
</dbReference>
<evidence type="ECO:0000313" key="5">
    <source>
        <dbReference type="Proteomes" id="UP000000268"/>
    </source>
</evidence>
<dbReference type="InterPro" id="IPR003660">
    <property type="entry name" value="HAMP_dom"/>
</dbReference>
<dbReference type="Gene3D" id="6.10.340.10">
    <property type="match status" value="1"/>
</dbReference>
<feature type="transmembrane region" description="Helical" evidence="1">
    <location>
        <begin position="191"/>
        <end position="210"/>
    </location>
</feature>
<dbReference type="STRING" id="329726.AM1_0547"/>
<dbReference type="SUPFAM" id="SSF158472">
    <property type="entry name" value="HAMP domain-like"/>
    <property type="match status" value="1"/>
</dbReference>
<dbReference type="InterPro" id="IPR029787">
    <property type="entry name" value="Nucleotide_cyclase"/>
</dbReference>
<dbReference type="GO" id="GO:0007165">
    <property type="term" value="P:signal transduction"/>
    <property type="evidence" value="ECO:0007669"/>
    <property type="project" value="InterPro"/>
</dbReference>
<dbReference type="InterPro" id="IPR050469">
    <property type="entry name" value="Diguanylate_Cyclase"/>
</dbReference>
<dbReference type="KEGG" id="amr:AM1_0547"/>
<dbReference type="SMART" id="SM00267">
    <property type="entry name" value="GGDEF"/>
    <property type="match status" value="1"/>
</dbReference>
<dbReference type="GO" id="GO:0052621">
    <property type="term" value="F:diguanylate cyclase activity"/>
    <property type="evidence" value="ECO:0007669"/>
    <property type="project" value="TreeGrafter"/>
</dbReference>
<dbReference type="PROSITE" id="PS50887">
    <property type="entry name" value="GGDEF"/>
    <property type="match status" value="1"/>
</dbReference>
<accession>B0CC55</accession>
<protein>
    <submittedName>
        <fullName evidence="4">Diguanylate cyclase (GGDEF domain)</fullName>
    </submittedName>
</protein>
<dbReference type="OrthoDB" id="453368at2"/>
<keyword evidence="5" id="KW-1185">Reference proteome</keyword>
<keyword evidence="1" id="KW-0812">Transmembrane</keyword>
<dbReference type="PANTHER" id="PTHR45138">
    <property type="entry name" value="REGULATORY COMPONENTS OF SENSORY TRANSDUCTION SYSTEM"/>
    <property type="match status" value="1"/>
</dbReference>
<dbReference type="NCBIfam" id="TIGR00254">
    <property type="entry name" value="GGDEF"/>
    <property type="match status" value="1"/>
</dbReference>
<evidence type="ECO:0000256" key="1">
    <source>
        <dbReference type="SAM" id="Phobius"/>
    </source>
</evidence>
<dbReference type="GO" id="GO:1902201">
    <property type="term" value="P:negative regulation of bacterial-type flagellum-dependent cell motility"/>
    <property type="evidence" value="ECO:0007669"/>
    <property type="project" value="TreeGrafter"/>
</dbReference>
<evidence type="ECO:0000259" key="3">
    <source>
        <dbReference type="PROSITE" id="PS50887"/>
    </source>
</evidence>
<dbReference type="InterPro" id="IPR000160">
    <property type="entry name" value="GGDEF_dom"/>
</dbReference>
<dbReference type="eggNOG" id="COG3850">
    <property type="taxonomic scope" value="Bacteria"/>
</dbReference>
<dbReference type="CDD" id="cd01949">
    <property type="entry name" value="GGDEF"/>
    <property type="match status" value="1"/>
</dbReference>
<dbReference type="SUPFAM" id="SSF55073">
    <property type="entry name" value="Nucleotide cyclase"/>
    <property type="match status" value="1"/>
</dbReference>
<dbReference type="HOGENOM" id="CLU_619232_0_0_3"/>
<keyword evidence="1" id="KW-0472">Membrane</keyword>
<dbReference type="PROSITE" id="PS50885">
    <property type="entry name" value="HAMP"/>
    <property type="match status" value="1"/>
</dbReference>
<dbReference type="GO" id="GO:0043709">
    <property type="term" value="P:cell adhesion involved in single-species biofilm formation"/>
    <property type="evidence" value="ECO:0007669"/>
    <property type="project" value="TreeGrafter"/>
</dbReference>
<dbReference type="Proteomes" id="UP000000268">
    <property type="component" value="Chromosome"/>
</dbReference>
<gene>
    <name evidence="4" type="ordered locus">AM1_0547</name>
</gene>
<sequence>MPFWSTPKTSLNQRLRLGLGTMLVPLLMLAAGAVISFEGALDSFRKHDNVGREALFPLAHVEGLLLDLNVVASPVEPSRSITWSEYQLKSQAIEASLARLLEFSHQDPHKFNSVQEIQRKWHRISQLCQQILDPSVAQSGKGLSEPARVELQEQLKMILQNVQQLNYRLIAFQNDANANHAEAVRKEVRQMIAMICGLALMLAVVFAYGLTRSITVPLQSLEDGVEKLGKGDLSHRISLAADAEFSHLAATFNLMATKLEQSQQDLYRLATLDGLTEVYNRREFNRWLRVEVEKSQRNTDQVSLIMVDIDHFKQLNDTYGHQAGDLALCEVAQLLQREVRPGDIVCRYGGEEFAVILPKTNHDDSVAIADRIRLAIAEEAIILPSLQQIEMTASLGVATFPGDAQTKEHLIKQADQALYGAKTSGRNRVHQAQQNVVENQVVV</sequence>
<proteinExistence type="predicted"/>
<dbReference type="GO" id="GO:0005886">
    <property type="term" value="C:plasma membrane"/>
    <property type="evidence" value="ECO:0007669"/>
    <property type="project" value="TreeGrafter"/>
</dbReference>
<evidence type="ECO:0000313" key="4">
    <source>
        <dbReference type="EMBL" id="ABW25597.1"/>
    </source>
</evidence>
<dbReference type="FunFam" id="3.30.70.270:FF:000001">
    <property type="entry name" value="Diguanylate cyclase domain protein"/>
    <property type="match status" value="1"/>
</dbReference>
<feature type="transmembrane region" description="Helical" evidence="1">
    <location>
        <begin position="15"/>
        <end position="37"/>
    </location>
</feature>
<dbReference type="Gene3D" id="3.30.70.270">
    <property type="match status" value="1"/>
</dbReference>
<name>B0CC55_ACAM1</name>
<evidence type="ECO:0000259" key="2">
    <source>
        <dbReference type="PROSITE" id="PS50885"/>
    </source>
</evidence>
<dbReference type="AlphaFoldDB" id="B0CC55"/>
<reference evidence="4 5" key="1">
    <citation type="journal article" date="2008" name="Proc. Natl. Acad. Sci. U.S.A.">
        <title>Niche adaptation and genome expansion in the chlorophyll d-producing cyanobacterium Acaryochloris marina.</title>
        <authorList>
            <person name="Swingley W.D."/>
            <person name="Chen M."/>
            <person name="Cheung P.C."/>
            <person name="Conrad A.L."/>
            <person name="Dejesa L.C."/>
            <person name="Hao J."/>
            <person name="Honchak B.M."/>
            <person name="Karbach L.E."/>
            <person name="Kurdoglu A."/>
            <person name="Lahiri S."/>
            <person name="Mastrian S.D."/>
            <person name="Miyashita H."/>
            <person name="Page L."/>
            <person name="Ramakrishna P."/>
            <person name="Satoh S."/>
            <person name="Sattley W.M."/>
            <person name="Shimada Y."/>
            <person name="Taylor H.L."/>
            <person name="Tomo T."/>
            <person name="Tsuchiya T."/>
            <person name="Wang Z.T."/>
            <person name="Raymond J."/>
            <person name="Mimuro M."/>
            <person name="Blankenship R.E."/>
            <person name="Touchman J.W."/>
        </authorList>
    </citation>
    <scope>NUCLEOTIDE SEQUENCE [LARGE SCALE GENOMIC DNA]</scope>
    <source>
        <strain evidence="5">MBIC 11017</strain>
    </source>
</reference>
<dbReference type="RefSeq" id="WP_012161198.1">
    <property type="nucleotide sequence ID" value="NC_009925.1"/>
</dbReference>
<dbReference type="eggNOG" id="COG3706">
    <property type="taxonomic scope" value="Bacteria"/>
</dbReference>
<dbReference type="EMBL" id="CP000828">
    <property type="protein sequence ID" value="ABW25597.1"/>
    <property type="molecule type" value="Genomic_DNA"/>
</dbReference>
<organism evidence="4 5">
    <name type="scientific">Acaryochloris marina (strain MBIC 11017)</name>
    <dbReference type="NCBI Taxonomy" id="329726"/>
    <lineage>
        <taxon>Bacteria</taxon>
        <taxon>Bacillati</taxon>
        <taxon>Cyanobacteriota</taxon>
        <taxon>Cyanophyceae</taxon>
        <taxon>Acaryochloridales</taxon>
        <taxon>Acaryochloridaceae</taxon>
        <taxon>Acaryochloris</taxon>
    </lineage>
</organism>
<feature type="domain" description="HAMP" evidence="2">
    <location>
        <begin position="212"/>
        <end position="264"/>
    </location>
</feature>
<keyword evidence="1" id="KW-1133">Transmembrane helix</keyword>
<dbReference type="Pfam" id="PF00672">
    <property type="entry name" value="HAMP"/>
    <property type="match status" value="1"/>
</dbReference>
<dbReference type="InterPro" id="IPR043128">
    <property type="entry name" value="Rev_trsase/Diguanyl_cyclase"/>
</dbReference>
<dbReference type="SMART" id="SM00304">
    <property type="entry name" value="HAMP"/>
    <property type="match status" value="1"/>
</dbReference>
<dbReference type="Pfam" id="PF00990">
    <property type="entry name" value="GGDEF"/>
    <property type="match status" value="1"/>
</dbReference>
<dbReference type="CDD" id="cd06225">
    <property type="entry name" value="HAMP"/>
    <property type="match status" value="1"/>
</dbReference>